<keyword evidence="10" id="KW-1185">Reference proteome</keyword>
<dbReference type="InterPro" id="IPR038770">
    <property type="entry name" value="Na+/solute_symporter_sf"/>
</dbReference>
<name>A0A8J4UZ42_9MYCE</name>
<dbReference type="AlphaFoldDB" id="A0A8J4UZ42"/>
<dbReference type="OrthoDB" id="2687058at2759"/>
<dbReference type="GO" id="GO:1902600">
    <property type="term" value="P:proton transmembrane transport"/>
    <property type="evidence" value="ECO:0007669"/>
    <property type="project" value="InterPro"/>
</dbReference>
<dbReference type="InterPro" id="IPR050794">
    <property type="entry name" value="CPA2_transporter"/>
</dbReference>
<sequence length="727" mass="79267">MVASSITNGLNPLASPLTLFIVQLLIIVIVSRVLNYILSYVKQPPVIAEVITGILLGPSVLSRAKAFQDNVFPVGTSTGFTVLNVIANIGLIFFMFMIGLEVDAGILKKNIRNSMIISLSSIILPFAMGIGLAAALFDTLAPAGHEFGIFCVFVGVAISITAFPVLARILTERNLMHSKVGVISLAAASVDDVIAWILLAVVVSYAKNTGSGSNLTALWTFLLLAAFIAFMFLPVRMALSYIYRNWVKTQAHKHNLIIVLLMCMFASAFFTEVIGVHAIFGAFILGVVVPREDSFHLLITERIETIVTIVLLPLYFTFSGLRTNLSSINSAMAGGLTIVIICVACIGKITGATLASKFCGNGWRESFTVGFLMNTKGLVELIVLNIGLDIGILDQTLFTMFVVMALVTTFITTPVVHFIWTKYQKEHGDQDVQMSTNHKGRFNILLYLAPSNIGNALVNIAGAIISPESAKKYNVKGIYPHESSDGRPSTYAFAHKPKSFPPAVKDNYDAVEAESKNVGIKIKPILVNSVDMYHDINVLNLNSDLILLGASSNQSADKELSLGLSDNTSVFSSAFGKDISRVIENCKSSIGVVVDKGMDRFNRQHHLLFVYTGNEFEKESLEILLRMATRTNITVSVVSNCCNKVSEKVQQNGLEASKFTFIESSDPHSQALSMVSSENDYWLAIMGSERENTMAHTTIIQQTTVSLLFVLPSSSYVRNQDHLEIDG</sequence>
<dbReference type="PANTHER" id="PTHR32468:SF0">
    <property type="entry name" value="K(+)_H(+) ANTIPORTER 1"/>
    <property type="match status" value="1"/>
</dbReference>
<feature type="transmembrane region" description="Helical" evidence="7">
    <location>
        <begin position="147"/>
        <end position="170"/>
    </location>
</feature>
<dbReference type="Pfam" id="PF00999">
    <property type="entry name" value="Na_H_Exchanger"/>
    <property type="match status" value="1"/>
</dbReference>
<proteinExistence type="predicted"/>
<evidence type="ECO:0000313" key="9">
    <source>
        <dbReference type="EMBL" id="KAF2072448.1"/>
    </source>
</evidence>
<dbReference type="Proteomes" id="UP000695562">
    <property type="component" value="Unassembled WGS sequence"/>
</dbReference>
<evidence type="ECO:0000256" key="7">
    <source>
        <dbReference type="SAM" id="Phobius"/>
    </source>
</evidence>
<dbReference type="PANTHER" id="PTHR32468">
    <property type="entry name" value="CATION/H + ANTIPORTER"/>
    <property type="match status" value="1"/>
</dbReference>
<protein>
    <recommendedName>
        <fullName evidence="8">Cation/H+ exchanger transmembrane domain-containing protein</fullName>
    </recommendedName>
</protein>
<keyword evidence="6 7" id="KW-0472">Membrane</keyword>
<feature type="transmembrane region" description="Helical" evidence="7">
    <location>
        <begin position="114"/>
        <end position="135"/>
    </location>
</feature>
<keyword evidence="3 7" id="KW-0812">Transmembrane</keyword>
<dbReference type="GO" id="GO:0016020">
    <property type="term" value="C:membrane"/>
    <property type="evidence" value="ECO:0007669"/>
    <property type="project" value="UniProtKB-SubCell"/>
</dbReference>
<gene>
    <name evidence="9" type="ORF">CYY_006241</name>
</gene>
<evidence type="ECO:0000259" key="8">
    <source>
        <dbReference type="Pfam" id="PF00999"/>
    </source>
</evidence>
<keyword evidence="2" id="KW-0813">Transport</keyword>
<feature type="transmembrane region" description="Helical" evidence="7">
    <location>
        <begin position="400"/>
        <end position="420"/>
    </location>
</feature>
<comment type="caution">
    <text evidence="9">The sequence shown here is derived from an EMBL/GenBank/DDBJ whole genome shotgun (WGS) entry which is preliminary data.</text>
</comment>
<organism evidence="9 10">
    <name type="scientific">Polysphondylium violaceum</name>
    <dbReference type="NCBI Taxonomy" id="133409"/>
    <lineage>
        <taxon>Eukaryota</taxon>
        <taxon>Amoebozoa</taxon>
        <taxon>Evosea</taxon>
        <taxon>Eumycetozoa</taxon>
        <taxon>Dictyostelia</taxon>
        <taxon>Dictyosteliales</taxon>
        <taxon>Dictyosteliaceae</taxon>
        <taxon>Polysphondylium</taxon>
    </lineage>
</organism>
<feature type="transmembrane region" description="Helical" evidence="7">
    <location>
        <begin position="295"/>
        <end position="316"/>
    </location>
</feature>
<comment type="subcellular location">
    <subcellularLocation>
        <location evidence="1">Membrane</location>
        <topology evidence="1">Multi-pass membrane protein</topology>
    </subcellularLocation>
</comment>
<keyword evidence="5" id="KW-0406">Ion transport</keyword>
<keyword evidence="4 7" id="KW-1133">Transmembrane helix</keyword>
<feature type="domain" description="Cation/H+ exchanger transmembrane" evidence="8">
    <location>
        <begin position="33"/>
        <end position="421"/>
    </location>
</feature>
<accession>A0A8J4UZ42</accession>
<feature type="transmembrane region" description="Helical" evidence="7">
    <location>
        <begin position="328"/>
        <end position="349"/>
    </location>
</feature>
<feature type="transmembrane region" description="Helical" evidence="7">
    <location>
        <begin position="13"/>
        <end position="34"/>
    </location>
</feature>
<dbReference type="GO" id="GO:0015297">
    <property type="term" value="F:antiporter activity"/>
    <property type="evidence" value="ECO:0007669"/>
    <property type="project" value="InterPro"/>
</dbReference>
<dbReference type="InterPro" id="IPR006153">
    <property type="entry name" value="Cation/H_exchanger_TM"/>
</dbReference>
<evidence type="ECO:0000256" key="6">
    <source>
        <dbReference type="ARBA" id="ARBA00023136"/>
    </source>
</evidence>
<feature type="transmembrane region" description="Helical" evidence="7">
    <location>
        <begin position="217"/>
        <end position="235"/>
    </location>
</feature>
<dbReference type="EMBL" id="AJWJ01000279">
    <property type="protein sequence ID" value="KAF2072448.1"/>
    <property type="molecule type" value="Genomic_DNA"/>
</dbReference>
<feature type="transmembrane region" description="Helical" evidence="7">
    <location>
        <begin position="256"/>
        <end position="289"/>
    </location>
</feature>
<evidence type="ECO:0000313" key="10">
    <source>
        <dbReference type="Proteomes" id="UP000695562"/>
    </source>
</evidence>
<evidence type="ECO:0000256" key="3">
    <source>
        <dbReference type="ARBA" id="ARBA00022692"/>
    </source>
</evidence>
<feature type="transmembrane region" description="Helical" evidence="7">
    <location>
        <begin position="82"/>
        <end position="102"/>
    </location>
</feature>
<evidence type="ECO:0000256" key="5">
    <source>
        <dbReference type="ARBA" id="ARBA00023065"/>
    </source>
</evidence>
<evidence type="ECO:0000256" key="1">
    <source>
        <dbReference type="ARBA" id="ARBA00004141"/>
    </source>
</evidence>
<dbReference type="Gene3D" id="1.20.1530.20">
    <property type="match status" value="1"/>
</dbReference>
<evidence type="ECO:0000256" key="4">
    <source>
        <dbReference type="ARBA" id="ARBA00022989"/>
    </source>
</evidence>
<evidence type="ECO:0000256" key="2">
    <source>
        <dbReference type="ARBA" id="ARBA00022448"/>
    </source>
</evidence>
<feature type="transmembrane region" description="Helical" evidence="7">
    <location>
        <begin position="182"/>
        <end position="205"/>
    </location>
</feature>
<reference evidence="9" key="1">
    <citation type="submission" date="2020-01" db="EMBL/GenBank/DDBJ databases">
        <title>Development of genomics and gene disruption for Polysphondylium violaceum indicates a role for the polyketide synthase stlB in stalk morphogenesis.</title>
        <authorList>
            <person name="Narita B."/>
            <person name="Kawabe Y."/>
            <person name="Kin K."/>
            <person name="Saito T."/>
            <person name="Gibbs R."/>
            <person name="Kuspa A."/>
            <person name="Muzny D."/>
            <person name="Queller D."/>
            <person name="Richards S."/>
            <person name="Strassman J."/>
            <person name="Sucgang R."/>
            <person name="Worley K."/>
            <person name="Schaap P."/>
        </authorList>
    </citation>
    <scope>NUCLEOTIDE SEQUENCE</scope>
    <source>
        <strain evidence="9">QSvi11</strain>
    </source>
</reference>